<dbReference type="AlphaFoldDB" id="A0A6B3NGV0"/>
<gene>
    <name evidence="1" type="ORF">F6J89_14740</name>
</gene>
<sequence>MSTEKFYSELPALDNFFEVTDYHNFAWAPSDWYILITDVVDSTQAIEAGLYKEVNLLGACSIGAVVNIAGNVEIPFIFGGDGASILIPPSLLSAAKQALLATKNLAKQNFNLDLRVGVVPIAAVNEAGYKVKVAKFKVFGQYQQAVFSGGGINYATALVKNPDYTNIYSLNNLENATKVVNLSGVCCPWQDLKSLYGEINSLIVTAMVEDGEQSTLIYQEVLAEIQKIYGIEKGFSPFYSGNLKLTFKDKDLNALLKTKSSAKNLLWHKTLLLQLKAQNLIALAFHKLKIEWKALKCVEDKQEVIKATDYQKFSDTLNMIISGTPAQRKKLVTFLEQKHKQGKLVYGLHTSDRALITCYVNDPNGCHVHFVDGADGGYTLAAKAMKKAAQAMQSQDKLLCIKDAQQQGRRQEAEGTRVLAIK</sequence>
<protein>
    <submittedName>
        <fullName evidence="1">DUF3095 domain-containing protein</fullName>
    </submittedName>
</protein>
<dbReference type="InterPro" id="IPR021445">
    <property type="entry name" value="DUF3095"/>
</dbReference>
<comment type="caution">
    <text evidence="1">The sequence shown here is derived from an EMBL/GenBank/DDBJ whole genome shotgun (WGS) entry which is preliminary data.</text>
</comment>
<dbReference type="Pfam" id="PF11294">
    <property type="entry name" value="DUF3095"/>
    <property type="match status" value="1"/>
</dbReference>
<dbReference type="EMBL" id="JAAHFQ010000270">
    <property type="protein sequence ID" value="NER28851.1"/>
    <property type="molecule type" value="Genomic_DNA"/>
</dbReference>
<proteinExistence type="predicted"/>
<evidence type="ECO:0000313" key="1">
    <source>
        <dbReference type="EMBL" id="NER28851.1"/>
    </source>
</evidence>
<reference evidence="1" key="1">
    <citation type="submission" date="2019-11" db="EMBL/GenBank/DDBJ databases">
        <title>Genomic insights into an expanded diversity of filamentous marine cyanobacteria reveals the extraordinary biosynthetic potential of Moorea and Okeania.</title>
        <authorList>
            <person name="Ferreira Leao T."/>
            <person name="Wang M."/>
            <person name="Moss N."/>
            <person name="Da Silva R."/>
            <person name="Sanders J."/>
            <person name="Nurk S."/>
            <person name="Gurevich A."/>
            <person name="Humphrey G."/>
            <person name="Reher R."/>
            <person name="Zhu Q."/>
            <person name="Belda-Ferre P."/>
            <person name="Glukhov E."/>
            <person name="Rex R."/>
            <person name="Dorrestein P.C."/>
            <person name="Knight R."/>
            <person name="Pevzner P."/>
            <person name="Gerwick W.H."/>
            <person name="Gerwick L."/>
        </authorList>
    </citation>
    <scope>NUCLEOTIDE SEQUENCE</scope>
    <source>
        <strain evidence="1">SIO1C4</strain>
    </source>
</reference>
<accession>A0A6B3NGV0</accession>
<organism evidence="1">
    <name type="scientific">Symploca sp. SIO1C4</name>
    <dbReference type="NCBI Taxonomy" id="2607765"/>
    <lineage>
        <taxon>Bacteria</taxon>
        <taxon>Bacillati</taxon>
        <taxon>Cyanobacteriota</taxon>
        <taxon>Cyanophyceae</taxon>
        <taxon>Coleofasciculales</taxon>
        <taxon>Coleofasciculaceae</taxon>
        <taxon>Symploca</taxon>
    </lineage>
</organism>
<name>A0A6B3NGV0_9CYAN</name>